<name>A0A839ZZ58_9CAUL</name>
<evidence type="ECO:0000313" key="3">
    <source>
        <dbReference type="EMBL" id="MBB3891428.1"/>
    </source>
</evidence>
<dbReference type="RefSeq" id="WP_183772266.1">
    <property type="nucleotide sequence ID" value="NZ_JACIDK010000002.1"/>
</dbReference>
<comment type="caution">
    <text evidence="3">The sequence shown here is derived from an EMBL/GenBank/DDBJ whole genome shotgun (WGS) entry which is preliminary data.</text>
</comment>
<evidence type="ECO:0000256" key="1">
    <source>
        <dbReference type="ARBA" id="ARBA00023004"/>
    </source>
</evidence>
<dbReference type="Pfam" id="PF04023">
    <property type="entry name" value="FeoA"/>
    <property type="match status" value="1"/>
</dbReference>
<organism evidence="3 4">
    <name type="scientific">Phenylobacterium haematophilum</name>
    <dbReference type="NCBI Taxonomy" id="98513"/>
    <lineage>
        <taxon>Bacteria</taxon>
        <taxon>Pseudomonadati</taxon>
        <taxon>Pseudomonadota</taxon>
        <taxon>Alphaproteobacteria</taxon>
        <taxon>Caulobacterales</taxon>
        <taxon>Caulobacteraceae</taxon>
        <taxon>Phenylobacterium</taxon>
    </lineage>
</organism>
<dbReference type="AlphaFoldDB" id="A0A839ZZ58"/>
<keyword evidence="4" id="KW-1185">Reference proteome</keyword>
<feature type="domain" description="Ferrous iron transporter FeoA-like" evidence="2">
    <location>
        <begin position="20"/>
        <end position="103"/>
    </location>
</feature>
<dbReference type="EMBL" id="JACIDK010000002">
    <property type="protein sequence ID" value="MBB3891428.1"/>
    <property type="molecule type" value="Genomic_DNA"/>
</dbReference>
<dbReference type="InterPro" id="IPR007167">
    <property type="entry name" value="Fe-transptr_FeoA-like"/>
</dbReference>
<proteinExistence type="predicted"/>
<evidence type="ECO:0000259" key="2">
    <source>
        <dbReference type="SMART" id="SM00899"/>
    </source>
</evidence>
<sequence>MNTISTRPGAAGAATEGVVVRLSEASVGDAGVILEVRAEHSSTAHGVGVEELQRRLLEFGFVEGANIEVIHEGAIGRDPIAVRLDDMRVALRRRDAEDVYVLLGKPAP</sequence>
<dbReference type="InterPro" id="IPR052713">
    <property type="entry name" value="FeoA"/>
</dbReference>
<dbReference type="InterPro" id="IPR038157">
    <property type="entry name" value="FeoA_core_dom"/>
</dbReference>
<dbReference type="Gene3D" id="2.30.30.90">
    <property type="match status" value="1"/>
</dbReference>
<keyword evidence="1" id="KW-0408">Iron</keyword>
<dbReference type="PANTHER" id="PTHR42954:SF2">
    <property type="entry name" value="FE(2+) TRANSPORT PROTEIN A"/>
    <property type="match status" value="1"/>
</dbReference>
<dbReference type="SUPFAM" id="SSF50037">
    <property type="entry name" value="C-terminal domain of transcriptional repressors"/>
    <property type="match status" value="1"/>
</dbReference>
<dbReference type="GO" id="GO:0046914">
    <property type="term" value="F:transition metal ion binding"/>
    <property type="evidence" value="ECO:0007669"/>
    <property type="project" value="InterPro"/>
</dbReference>
<evidence type="ECO:0000313" key="4">
    <source>
        <dbReference type="Proteomes" id="UP000530564"/>
    </source>
</evidence>
<dbReference type="Proteomes" id="UP000530564">
    <property type="component" value="Unassembled WGS sequence"/>
</dbReference>
<protein>
    <submittedName>
        <fullName evidence="3">Ferrous iron transport protein A</fullName>
    </submittedName>
</protein>
<dbReference type="InterPro" id="IPR008988">
    <property type="entry name" value="Transcriptional_repressor_C"/>
</dbReference>
<dbReference type="SMART" id="SM00899">
    <property type="entry name" value="FeoA"/>
    <property type="match status" value="1"/>
</dbReference>
<accession>A0A839ZZ58</accession>
<dbReference type="PANTHER" id="PTHR42954">
    <property type="entry name" value="FE(2+) TRANSPORT PROTEIN A"/>
    <property type="match status" value="1"/>
</dbReference>
<reference evidence="3 4" key="1">
    <citation type="submission" date="2020-08" db="EMBL/GenBank/DDBJ databases">
        <title>Genomic Encyclopedia of Type Strains, Phase IV (KMG-IV): sequencing the most valuable type-strain genomes for metagenomic binning, comparative biology and taxonomic classification.</title>
        <authorList>
            <person name="Goeker M."/>
        </authorList>
    </citation>
    <scope>NUCLEOTIDE SEQUENCE [LARGE SCALE GENOMIC DNA]</scope>
    <source>
        <strain evidence="3 4">DSM 21793</strain>
    </source>
</reference>
<gene>
    <name evidence="3" type="ORF">GGQ61_002145</name>
</gene>